<dbReference type="InterPro" id="IPR052560">
    <property type="entry name" value="RdDP_mobile_element"/>
</dbReference>
<dbReference type="Gene3D" id="3.60.10.10">
    <property type="entry name" value="Endonuclease/exonuclease/phosphatase"/>
    <property type="match status" value="1"/>
</dbReference>
<evidence type="ECO:0000259" key="1">
    <source>
        <dbReference type="Pfam" id="PF14529"/>
    </source>
</evidence>
<sequence>SHKHFSIFQWNSYGIRSGLPSLLSIAKDYHVLCIQETLLKNNNAFNIKGFNAYRKDITHPGDRDLCTLVRADIKSELVVLQNTEHPSVEFNVVRIECLTSEPVIIVNVYRHPGQRTPASFFRSLLNSLQGYKNLIILGDLNAHHPAWGSRTYSNSGRTLHQIIGEYDITKTNSDTLGSDHFPVITTIGIQACFKKKFYYKIPVSKEMCQDLFRILLSTTKDLPAQVGDDLLGRYDAFTNNILEAARSFLPESKRLPRTSVQIKKLADLIPPWWNEICSKAVRDRKKAIREFLSAPSEENHQEFRRARLNCARVLLEQKRRGWRNLVNGFNARTPTSQIWALIKSFKRRASQQDSPQQEHTRIALEAISKLCPPSSFCNRSKTLTDMKSEDEKNTSTHTGLDDPLTMSEYRRAKISSRKNSAPRLDQICYEMLDQLPMEHETYLLSMFNEIFSRGTFPD</sequence>
<dbReference type="InterPro" id="IPR005135">
    <property type="entry name" value="Endo/exonuclease/phosphatase"/>
</dbReference>
<keyword evidence="3" id="KW-1185">Reference proteome</keyword>
<evidence type="ECO:0000313" key="3">
    <source>
        <dbReference type="Proteomes" id="UP000078492"/>
    </source>
</evidence>
<dbReference type="InterPro" id="IPR036691">
    <property type="entry name" value="Endo/exonu/phosph_ase_sf"/>
</dbReference>
<feature type="domain" description="Endonuclease/exonuclease/phosphatase" evidence="1">
    <location>
        <begin position="104"/>
        <end position="169"/>
    </location>
</feature>
<keyword evidence="2" id="KW-0548">Nucleotidyltransferase</keyword>
<dbReference type="EMBL" id="KQ980754">
    <property type="protein sequence ID" value="KYN13622.1"/>
    <property type="molecule type" value="Genomic_DNA"/>
</dbReference>
<proteinExistence type="predicted"/>
<dbReference type="SUPFAM" id="SSF56219">
    <property type="entry name" value="DNase I-like"/>
    <property type="match status" value="1"/>
</dbReference>
<evidence type="ECO:0000313" key="2">
    <source>
        <dbReference type="EMBL" id="KYN13622.1"/>
    </source>
</evidence>
<dbReference type="PANTHER" id="PTHR36688:SF2">
    <property type="entry name" value="ENDONUCLEASE_EXONUCLEASE_PHOSPHATASE DOMAIN-CONTAINING PROTEIN"/>
    <property type="match status" value="1"/>
</dbReference>
<dbReference type="PANTHER" id="PTHR36688">
    <property type="entry name" value="ENDO/EXONUCLEASE/PHOSPHATASE DOMAIN-CONTAINING PROTEIN"/>
    <property type="match status" value="1"/>
</dbReference>
<dbReference type="AlphaFoldDB" id="A0A151IYW6"/>
<dbReference type="GO" id="GO:0003964">
    <property type="term" value="F:RNA-directed DNA polymerase activity"/>
    <property type="evidence" value="ECO:0007669"/>
    <property type="project" value="UniProtKB-KW"/>
</dbReference>
<name>A0A151IYW6_9HYME</name>
<dbReference type="Pfam" id="PF14529">
    <property type="entry name" value="Exo_endo_phos_2"/>
    <property type="match status" value="1"/>
</dbReference>
<reference evidence="2 3" key="1">
    <citation type="submission" date="2015-09" db="EMBL/GenBank/DDBJ databases">
        <title>Trachymyrmex cornetzi WGS genome.</title>
        <authorList>
            <person name="Nygaard S."/>
            <person name="Hu H."/>
            <person name="Boomsma J."/>
            <person name="Zhang G."/>
        </authorList>
    </citation>
    <scope>NUCLEOTIDE SEQUENCE [LARGE SCALE GENOMIC DNA]</scope>
    <source>
        <strain evidence="2">Tcor2-1</strain>
        <tissue evidence="2">Whole body</tissue>
    </source>
</reference>
<dbReference type="Proteomes" id="UP000078492">
    <property type="component" value="Unassembled WGS sequence"/>
</dbReference>
<accession>A0A151IYW6</accession>
<organism evidence="2 3">
    <name type="scientific">Trachymyrmex cornetzi</name>
    <dbReference type="NCBI Taxonomy" id="471704"/>
    <lineage>
        <taxon>Eukaryota</taxon>
        <taxon>Metazoa</taxon>
        <taxon>Ecdysozoa</taxon>
        <taxon>Arthropoda</taxon>
        <taxon>Hexapoda</taxon>
        <taxon>Insecta</taxon>
        <taxon>Pterygota</taxon>
        <taxon>Neoptera</taxon>
        <taxon>Endopterygota</taxon>
        <taxon>Hymenoptera</taxon>
        <taxon>Apocrita</taxon>
        <taxon>Aculeata</taxon>
        <taxon>Formicoidea</taxon>
        <taxon>Formicidae</taxon>
        <taxon>Myrmicinae</taxon>
        <taxon>Trachymyrmex</taxon>
    </lineage>
</organism>
<feature type="non-terminal residue" evidence="2">
    <location>
        <position position="1"/>
    </location>
</feature>
<gene>
    <name evidence="2" type="ORF">ALC57_14184</name>
</gene>
<protein>
    <submittedName>
        <fullName evidence="2">RNA-directed DNA polymerase from mobile element jockey</fullName>
    </submittedName>
</protein>
<keyword evidence="2" id="KW-0695">RNA-directed DNA polymerase</keyword>
<keyword evidence="2" id="KW-0808">Transferase</keyword>
<dbReference type="STRING" id="471704.A0A151IYW6"/>